<feature type="compositionally biased region" description="Basic and acidic residues" evidence="11">
    <location>
        <begin position="159"/>
        <end position="182"/>
    </location>
</feature>
<comment type="subcellular location">
    <subcellularLocation>
        <location evidence="1 9 10">Nucleus</location>
    </subcellularLocation>
</comment>
<comment type="similarity">
    <text evidence="2">Belongs to the HD-ZIP homeobox family. Class IV subfamily.</text>
</comment>
<dbReference type="PANTHER" id="PTHR45654:SF9">
    <property type="entry name" value="HOMEOBOX-LEUCINE ZIPPER PROTEIN HDG10-RELATED"/>
    <property type="match status" value="1"/>
</dbReference>
<feature type="DNA-binding region" description="Homeobox" evidence="9">
    <location>
        <begin position="21"/>
        <end position="80"/>
    </location>
</feature>
<dbReference type="AlphaFoldDB" id="A0AAD1YX19"/>
<dbReference type="GO" id="GO:0003677">
    <property type="term" value="F:DNA binding"/>
    <property type="evidence" value="ECO:0007669"/>
    <property type="project" value="UniProtKB-UniRule"/>
</dbReference>
<feature type="region of interest" description="Disordered" evidence="11">
    <location>
        <begin position="153"/>
        <end position="182"/>
    </location>
</feature>
<dbReference type="InterPro" id="IPR009057">
    <property type="entry name" value="Homeodomain-like_sf"/>
</dbReference>
<dbReference type="PANTHER" id="PTHR45654">
    <property type="entry name" value="HOMEOBOX-LEUCINE ZIPPER PROTEIN MERISTEM L1"/>
    <property type="match status" value="1"/>
</dbReference>
<keyword evidence="8 9" id="KW-0539">Nucleus</keyword>
<evidence type="ECO:0000256" key="9">
    <source>
        <dbReference type="PROSITE-ProRule" id="PRU00108"/>
    </source>
</evidence>
<evidence type="ECO:0000256" key="2">
    <source>
        <dbReference type="ARBA" id="ARBA00006789"/>
    </source>
</evidence>
<accession>A0AAD1YX19</accession>
<dbReference type="CDD" id="cd00086">
    <property type="entry name" value="homeodomain"/>
    <property type="match status" value="1"/>
</dbReference>
<evidence type="ECO:0000256" key="1">
    <source>
        <dbReference type="ARBA" id="ARBA00004123"/>
    </source>
</evidence>
<dbReference type="InterPro" id="IPR017970">
    <property type="entry name" value="Homeobox_CS"/>
</dbReference>
<name>A0AAD1YX19_9LAMI</name>
<dbReference type="SUPFAM" id="SSF46689">
    <property type="entry name" value="Homeodomain-like"/>
    <property type="match status" value="1"/>
</dbReference>
<feature type="region of interest" description="Disordered" evidence="11">
    <location>
        <begin position="1"/>
        <end position="31"/>
    </location>
</feature>
<organism evidence="13 14">
    <name type="scientific">Fraxinus pennsylvanica</name>
    <dbReference type="NCBI Taxonomy" id="56036"/>
    <lineage>
        <taxon>Eukaryota</taxon>
        <taxon>Viridiplantae</taxon>
        <taxon>Streptophyta</taxon>
        <taxon>Embryophyta</taxon>
        <taxon>Tracheophyta</taxon>
        <taxon>Spermatophyta</taxon>
        <taxon>Magnoliopsida</taxon>
        <taxon>eudicotyledons</taxon>
        <taxon>Gunneridae</taxon>
        <taxon>Pentapetalae</taxon>
        <taxon>asterids</taxon>
        <taxon>lamiids</taxon>
        <taxon>Lamiales</taxon>
        <taxon>Oleaceae</taxon>
        <taxon>Oleeae</taxon>
        <taxon>Fraxinus</taxon>
    </lineage>
</organism>
<gene>
    <name evidence="13" type="ORF">FPE_LOCUS5548</name>
</gene>
<evidence type="ECO:0000256" key="5">
    <source>
        <dbReference type="ARBA" id="ARBA00023125"/>
    </source>
</evidence>
<dbReference type="GO" id="GO:0000981">
    <property type="term" value="F:DNA-binding transcription factor activity, RNA polymerase II-specific"/>
    <property type="evidence" value="ECO:0007669"/>
    <property type="project" value="InterPro"/>
</dbReference>
<dbReference type="InterPro" id="IPR001356">
    <property type="entry name" value="HD"/>
</dbReference>
<evidence type="ECO:0000313" key="14">
    <source>
        <dbReference type="Proteomes" id="UP000834106"/>
    </source>
</evidence>
<keyword evidence="6 9" id="KW-0371">Homeobox</keyword>
<keyword evidence="5 9" id="KW-0238">DNA-binding</keyword>
<evidence type="ECO:0000256" key="7">
    <source>
        <dbReference type="ARBA" id="ARBA00023163"/>
    </source>
</evidence>
<keyword evidence="4" id="KW-0175">Coiled coil</keyword>
<feature type="domain" description="Homeobox" evidence="12">
    <location>
        <begin position="19"/>
        <end position="79"/>
    </location>
</feature>
<dbReference type="Proteomes" id="UP000834106">
    <property type="component" value="Chromosome 3"/>
</dbReference>
<evidence type="ECO:0000259" key="12">
    <source>
        <dbReference type="PROSITE" id="PS50071"/>
    </source>
</evidence>
<keyword evidence="7" id="KW-0804">Transcription</keyword>
<feature type="compositionally biased region" description="Gly residues" evidence="11">
    <location>
        <begin position="1"/>
        <end position="10"/>
    </location>
</feature>
<evidence type="ECO:0000256" key="4">
    <source>
        <dbReference type="ARBA" id="ARBA00023054"/>
    </source>
</evidence>
<dbReference type="FunFam" id="1.10.10.60:FF:000229">
    <property type="entry name" value="Homeobox-leucine zipper protein HDG1"/>
    <property type="match status" value="1"/>
</dbReference>
<protein>
    <recommendedName>
        <fullName evidence="12">Homeobox domain-containing protein</fullName>
    </recommendedName>
</protein>
<keyword evidence="14" id="KW-1185">Reference proteome</keyword>
<keyword evidence="3" id="KW-0805">Transcription regulation</keyword>
<dbReference type="Pfam" id="PF00046">
    <property type="entry name" value="Homeodomain"/>
    <property type="match status" value="1"/>
</dbReference>
<reference evidence="13" key="1">
    <citation type="submission" date="2023-05" db="EMBL/GenBank/DDBJ databases">
        <authorList>
            <person name="Huff M."/>
        </authorList>
    </citation>
    <scope>NUCLEOTIDE SEQUENCE</scope>
</reference>
<dbReference type="PROSITE" id="PS00027">
    <property type="entry name" value="HOMEOBOX_1"/>
    <property type="match status" value="1"/>
</dbReference>
<evidence type="ECO:0000256" key="11">
    <source>
        <dbReference type="SAM" id="MobiDB-lite"/>
    </source>
</evidence>
<dbReference type="PROSITE" id="PS50071">
    <property type="entry name" value="HOMEOBOX_2"/>
    <property type="match status" value="1"/>
</dbReference>
<dbReference type="Gene3D" id="1.10.10.60">
    <property type="entry name" value="Homeodomain-like"/>
    <property type="match status" value="1"/>
</dbReference>
<evidence type="ECO:0000313" key="13">
    <source>
        <dbReference type="EMBL" id="CAI9758118.1"/>
    </source>
</evidence>
<dbReference type="GO" id="GO:0005634">
    <property type="term" value="C:nucleus"/>
    <property type="evidence" value="ECO:0007669"/>
    <property type="project" value="UniProtKB-SubCell"/>
</dbReference>
<dbReference type="SMART" id="SM00389">
    <property type="entry name" value="HOX"/>
    <property type="match status" value="1"/>
</dbReference>
<evidence type="ECO:0000256" key="10">
    <source>
        <dbReference type="RuleBase" id="RU000682"/>
    </source>
</evidence>
<evidence type="ECO:0000256" key="6">
    <source>
        <dbReference type="ARBA" id="ARBA00023155"/>
    </source>
</evidence>
<dbReference type="EMBL" id="OU503038">
    <property type="protein sequence ID" value="CAI9758118.1"/>
    <property type="molecule type" value="Genomic_DNA"/>
</dbReference>
<dbReference type="InterPro" id="IPR042160">
    <property type="entry name" value="HD-Zip_IV"/>
</dbReference>
<proteinExistence type="inferred from homology"/>
<evidence type="ECO:0000256" key="8">
    <source>
        <dbReference type="ARBA" id="ARBA00023242"/>
    </source>
</evidence>
<sequence length="182" mass="20814">MNSGYGGSGSGNEETSNSRRGRKPTHQHSIQQIQQLEAFFKECPKPDENQRVQLSRELALQPNQIKSWFQNKRTQMKARRERADNGTLRSENERMRCENLAMKEALSNIICATCVASHLDVEARQRNLLKLRMENALLKEEVKACPKKSVGEESVYLTQEREGPGEMKAHARERNPGVREAH</sequence>
<evidence type="ECO:0000256" key="3">
    <source>
        <dbReference type="ARBA" id="ARBA00023015"/>
    </source>
</evidence>